<evidence type="ECO:0000256" key="3">
    <source>
        <dbReference type="ARBA" id="ARBA00023163"/>
    </source>
</evidence>
<dbReference type="Gene3D" id="1.10.357.10">
    <property type="entry name" value="Tetracycline Repressor, domain 2"/>
    <property type="match status" value="1"/>
</dbReference>
<dbReference type="PROSITE" id="PS01081">
    <property type="entry name" value="HTH_TETR_1"/>
    <property type="match status" value="1"/>
</dbReference>
<dbReference type="InterPro" id="IPR001647">
    <property type="entry name" value="HTH_TetR"/>
</dbReference>
<evidence type="ECO:0000256" key="1">
    <source>
        <dbReference type="ARBA" id="ARBA00023015"/>
    </source>
</evidence>
<dbReference type="RefSeq" id="WP_044383727.1">
    <property type="nucleotide sequence ID" value="NZ_CP010849.1"/>
</dbReference>
<feature type="domain" description="HTH tetR-type" evidence="6">
    <location>
        <begin position="40"/>
        <end position="100"/>
    </location>
</feature>
<dbReference type="STRING" id="477245.TU94_21850"/>
<evidence type="ECO:0000256" key="5">
    <source>
        <dbReference type="SAM" id="MobiDB-lite"/>
    </source>
</evidence>
<sequence length="227" mass="24463">MVSGEEREGGRTAARTEAGAEPAAGAGARRASRPRGRPRSFDRATALEKALMAFWERGYEATSVSDLTGVMEIGAPSLYAAFGDKRSLFEEAVRVYGERYGAFGERALAEEPTARAAVERTLREAAAEYTAPGRPHGCMVIHAAANCSTPEVEESLRRRRNANIAAFERRIRADVDAGLLPPDTDAAALARHTGAMIQGMSQQARDGATREELQALAEIAMTVWPRS</sequence>
<keyword evidence="3" id="KW-0804">Transcription</keyword>
<dbReference type="OrthoDB" id="9805134at2"/>
<name>A0A0C5G158_9ACTN</name>
<dbReference type="EMBL" id="CP010849">
    <property type="protein sequence ID" value="AJP03733.1"/>
    <property type="molecule type" value="Genomic_DNA"/>
</dbReference>
<accession>A0A0C5G158</accession>
<dbReference type="InterPro" id="IPR009057">
    <property type="entry name" value="Homeodomain-like_sf"/>
</dbReference>
<evidence type="ECO:0000256" key="4">
    <source>
        <dbReference type="PROSITE-ProRule" id="PRU00335"/>
    </source>
</evidence>
<protein>
    <submittedName>
        <fullName evidence="7">TetR family transcriptional regulator</fullName>
    </submittedName>
</protein>
<gene>
    <name evidence="7" type="ORF">TU94_21850</name>
</gene>
<keyword evidence="8" id="KW-1185">Reference proteome</keyword>
<dbReference type="AlphaFoldDB" id="A0A0C5G158"/>
<dbReference type="PANTHER" id="PTHR47506:SF1">
    <property type="entry name" value="HTH-TYPE TRANSCRIPTIONAL REGULATOR YJDC"/>
    <property type="match status" value="1"/>
</dbReference>
<evidence type="ECO:0000313" key="7">
    <source>
        <dbReference type="EMBL" id="AJP03733.1"/>
    </source>
</evidence>
<proteinExistence type="predicted"/>
<evidence type="ECO:0000256" key="2">
    <source>
        <dbReference type="ARBA" id="ARBA00023125"/>
    </source>
</evidence>
<dbReference type="KEGG" id="scw:TU94_21850"/>
<feature type="compositionally biased region" description="Basic and acidic residues" evidence="5">
    <location>
        <begin position="1"/>
        <end position="10"/>
    </location>
</feature>
<feature type="DNA-binding region" description="H-T-H motif" evidence="4">
    <location>
        <begin position="63"/>
        <end position="82"/>
    </location>
</feature>
<dbReference type="SUPFAM" id="SSF48498">
    <property type="entry name" value="Tetracyclin repressor-like, C-terminal domain"/>
    <property type="match status" value="1"/>
</dbReference>
<feature type="compositionally biased region" description="Low complexity" evidence="5">
    <location>
        <begin position="11"/>
        <end position="29"/>
    </location>
</feature>
<dbReference type="PATRIC" id="fig|477245.3.peg.4615"/>
<dbReference type="GO" id="GO:0003677">
    <property type="term" value="F:DNA binding"/>
    <property type="evidence" value="ECO:0007669"/>
    <property type="project" value="UniProtKB-UniRule"/>
</dbReference>
<dbReference type="HOGENOM" id="CLU_069356_28_0_11"/>
<reference evidence="7 8" key="1">
    <citation type="submission" date="2015-02" db="EMBL/GenBank/DDBJ databases">
        <title>Genome sequence of thermotolerant Streptomyces cyaneogriseus subsp. Noncyanogenus NMWT1, the producer of nematocidal antibiotics nemadectin.</title>
        <authorList>
            <person name="Wang H."/>
            <person name="Li C."/>
            <person name="Xiang W."/>
            <person name="Wang X."/>
        </authorList>
    </citation>
    <scope>NUCLEOTIDE SEQUENCE [LARGE SCALE GENOMIC DNA]</scope>
    <source>
        <strain evidence="7 8">NMWT 1</strain>
    </source>
</reference>
<evidence type="ECO:0000259" key="6">
    <source>
        <dbReference type="PROSITE" id="PS50977"/>
    </source>
</evidence>
<dbReference type="SUPFAM" id="SSF46689">
    <property type="entry name" value="Homeodomain-like"/>
    <property type="match status" value="1"/>
</dbReference>
<keyword evidence="1" id="KW-0805">Transcription regulation</keyword>
<dbReference type="InterPro" id="IPR023772">
    <property type="entry name" value="DNA-bd_HTH_TetR-type_CS"/>
</dbReference>
<feature type="region of interest" description="Disordered" evidence="5">
    <location>
        <begin position="1"/>
        <end position="41"/>
    </location>
</feature>
<dbReference type="PROSITE" id="PS50977">
    <property type="entry name" value="HTH_TETR_2"/>
    <property type="match status" value="1"/>
</dbReference>
<dbReference type="Gene3D" id="1.10.10.60">
    <property type="entry name" value="Homeodomain-like"/>
    <property type="match status" value="1"/>
</dbReference>
<evidence type="ECO:0000313" key="8">
    <source>
        <dbReference type="Proteomes" id="UP000032234"/>
    </source>
</evidence>
<dbReference type="PANTHER" id="PTHR47506">
    <property type="entry name" value="TRANSCRIPTIONAL REGULATORY PROTEIN"/>
    <property type="match status" value="1"/>
</dbReference>
<organism evidence="7 8">
    <name type="scientific">Streptomyces cyaneogriseus subsp. noncyanogenus</name>
    <dbReference type="NCBI Taxonomy" id="477245"/>
    <lineage>
        <taxon>Bacteria</taxon>
        <taxon>Bacillati</taxon>
        <taxon>Actinomycetota</taxon>
        <taxon>Actinomycetes</taxon>
        <taxon>Kitasatosporales</taxon>
        <taxon>Streptomycetaceae</taxon>
        <taxon>Streptomyces</taxon>
    </lineage>
</organism>
<dbReference type="InterPro" id="IPR036271">
    <property type="entry name" value="Tet_transcr_reg_TetR-rel_C_sf"/>
</dbReference>
<keyword evidence="2 4" id="KW-0238">DNA-binding</keyword>
<dbReference type="Proteomes" id="UP000032234">
    <property type="component" value="Chromosome"/>
</dbReference>
<dbReference type="Pfam" id="PF00440">
    <property type="entry name" value="TetR_N"/>
    <property type="match status" value="1"/>
</dbReference>